<accession>A0ABV1XJA5</accession>
<dbReference type="InterPro" id="IPR020845">
    <property type="entry name" value="AMP-binding_CS"/>
</dbReference>
<protein>
    <submittedName>
        <fullName evidence="4">AMP-binding protein</fullName>
    </submittedName>
</protein>
<comment type="caution">
    <text evidence="4">The sequence shown here is derived from an EMBL/GenBank/DDBJ whole genome shotgun (WGS) entry which is preliminary data.</text>
</comment>
<comment type="similarity">
    <text evidence="1">Belongs to the ATP-dependent AMP-binding enzyme family.</text>
</comment>
<reference evidence="4 5" key="1">
    <citation type="submission" date="2024-06" db="EMBL/GenBank/DDBJ databases">
        <title>The Natural Products Discovery Center: Release of the First 8490 Sequenced Strains for Exploring Actinobacteria Biosynthetic Diversity.</title>
        <authorList>
            <person name="Kalkreuter E."/>
            <person name="Kautsar S.A."/>
            <person name="Yang D."/>
            <person name="Bader C.D."/>
            <person name="Teijaro C.N."/>
            <person name="Fluegel L."/>
            <person name="Davis C.M."/>
            <person name="Simpson J.R."/>
            <person name="Lauterbach L."/>
            <person name="Steele A.D."/>
            <person name="Gui C."/>
            <person name="Meng S."/>
            <person name="Li G."/>
            <person name="Viehrig K."/>
            <person name="Ye F."/>
            <person name="Su P."/>
            <person name="Kiefer A.F."/>
            <person name="Nichols A."/>
            <person name="Cepeda A.J."/>
            <person name="Yan W."/>
            <person name="Fan B."/>
            <person name="Jiang Y."/>
            <person name="Adhikari A."/>
            <person name="Zheng C.-J."/>
            <person name="Schuster L."/>
            <person name="Cowan T.M."/>
            <person name="Smanski M.J."/>
            <person name="Chevrette M.G."/>
            <person name="De Carvalho L.P.S."/>
            <person name="Shen B."/>
        </authorList>
    </citation>
    <scope>NUCLEOTIDE SEQUENCE [LARGE SCALE GENOMIC DNA]</scope>
    <source>
        <strain evidence="4 5">NPDC000155</strain>
    </source>
</reference>
<evidence type="ECO:0000313" key="5">
    <source>
        <dbReference type="Proteomes" id="UP001486207"/>
    </source>
</evidence>
<evidence type="ECO:0000313" key="4">
    <source>
        <dbReference type="EMBL" id="MER7371636.1"/>
    </source>
</evidence>
<evidence type="ECO:0000256" key="2">
    <source>
        <dbReference type="ARBA" id="ARBA00022598"/>
    </source>
</evidence>
<keyword evidence="2" id="KW-0436">Ligase</keyword>
<name>A0ABV1XJA5_9ACTN</name>
<organism evidence="4 5">
    <name type="scientific">Streptomyces lanatus</name>
    <dbReference type="NCBI Taxonomy" id="66900"/>
    <lineage>
        <taxon>Bacteria</taxon>
        <taxon>Bacillati</taxon>
        <taxon>Actinomycetota</taxon>
        <taxon>Actinomycetes</taxon>
        <taxon>Kitasatosporales</taxon>
        <taxon>Streptomycetaceae</taxon>
        <taxon>Streptomyces</taxon>
    </lineage>
</organism>
<gene>
    <name evidence="4" type="ORF">ABT384_03115</name>
</gene>
<dbReference type="Gene3D" id="3.40.50.12780">
    <property type="entry name" value="N-terminal domain of ligase-like"/>
    <property type="match status" value="1"/>
</dbReference>
<dbReference type="PANTHER" id="PTHR43201">
    <property type="entry name" value="ACYL-COA SYNTHETASE"/>
    <property type="match status" value="1"/>
</dbReference>
<dbReference type="PROSITE" id="PS00455">
    <property type="entry name" value="AMP_BINDING"/>
    <property type="match status" value="1"/>
</dbReference>
<evidence type="ECO:0000256" key="1">
    <source>
        <dbReference type="ARBA" id="ARBA00006432"/>
    </source>
</evidence>
<dbReference type="RefSeq" id="WP_190068643.1">
    <property type="nucleotide sequence ID" value="NZ_BNBM01000002.1"/>
</dbReference>
<proteinExistence type="inferred from homology"/>
<dbReference type="PANTHER" id="PTHR43201:SF5">
    <property type="entry name" value="MEDIUM-CHAIN ACYL-COA LIGASE ACSF2, MITOCHONDRIAL"/>
    <property type="match status" value="1"/>
</dbReference>
<dbReference type="EMBL" id="JBEPFB010000001">
    <property type="protein sequence ID" value="MER7371636.1"/>
    <property type="molecule type" value="Genomic_DNA"/>
</dbReference>
<sequence>MHTLKKTLQALAADERPLVDVLATDGSVARSYSYRRIVGAASAVAAALRTHPVRPRGPRADGDPTDPAQLQVGVVTANAPEFLVADFAVLGAGAAEVVVPLAFTAEQTAAMLADIDVCLVDEAGARRLAEWGLEKVLPPGVEPRVLDIEQDPSGTDPLFPDLDAGDRLCKIIHTSGTTSKPKGVCIREAALEELIGSLRAAMPADAYRRYLSLVPMSLLIEQVTAVYLVVCDGGTVALLPPDVPLVGTSSFAPQAVLPHIRAAHPTALVVTPALAEALLTAADGTRAERRDPVTALFGRAAAPLVCCGGAPVDADTLRRLDAHGIAVYEGYGLSENSSVVSWNTPAARRLGSVGAPLAHVRVRTAPDGELLVRSSSLFAGYKGGDDPSGCEVDEDGWLHTGDLAEIEDGYIWIRGRKKSVIITAAGRNVAPEWVEAQYRSHPAVLAVAVVGDGLPGLHGLFLVDPLAPLDSVRAELDALGRERLSDVERVEVTHLVPADESLHAEFFTVTGRPRRSAVHEAVTAGRFG</sequence>
<dbReference type="InterPro" id="IPR000873">
    <property type="entry name" value="AMP-dep_synth/lig_dom"/>
</dbReference>
<dbReference type="Pfam" id="PF00501">
    <property type="entry name" value="AMP-binding"/>
    <property type="match status" value="1"/>
</dbReference>
<evidence type="ECO:0000259" key="3">
    <source>
        <dbReference type="Pfam" id="PF00501"/>
    </source>
</evidence>
<dbReference type="SUPFAM" id="SSF56801">
    <property type="entry name" value="Acetyl-CoA synthetase-like"/>
    <property type="match status" value="1"/>
</dbReference>
<dbReference type="Proteomes" id="UP001486207">
    <property type="component" value="Unassembled WGS sequence"/>
</dbReference>
<feature type="domain" description="AMP-dependent synthetase/ligase" evidence="3">
    <location>
        <begin position="28"/>
        <end position="381"/>
    </location>
</feature>
<keyword evidence="5" id="KW-1185">Reference proteome</keyword>
<dbReference type="InterPro" id="IPR042099">
    <property type="entry name" value="ANL_N_sf"/>
</dbReference>